<sequence length="171" mass="20233">MKIADLPDNIRLELHNHMKRIIRKYYKGLKNGSLKYESFIDKMFSMKAKPQWLKDYPELEKDKDFRDSLIQYIKSITNAYIQMENQNKLNHNHKHRVLSSRPNTKADQKEALSIQDRQELKKILHDNGYTLSIPSKFLTSAEASYLKEYIQQGTSVPLGWEKILNYIKKST</sequence>
<organism evidence="1 2">
    <name type="scientific">Geosporobacter subterraneus DSM 17957</name>
    <dbReference type="NCBI Taxonomy" id="1121919"/>
    <lineage>
        <taxon>Bacteria</taxon>
        <taxon>Bacillati</taxon>
        <taxon>Bacillota</taxon>
        <taxon>Clostridia</taxon>
        <taxon>Peptostreptococcales</taxon>
        <taxon>Thermotaleaceae</taxon>
        <taxon>Geosporobacter</taxon>
    </lineage>
</organism>
<dbReference type="OrthoDB" id="1951844at2"/>
<protein>
    <submittedName>
        <fullName evidence="1">Uncharacterized protein</fullName>
    </submittedName>
</protein>
<reference evidence="2" key="1">
    <citation type="submission" date="2016-11" db="EMBL/GenBank/DDBJ databases">
        <authorList>
            <person name="Varghese N."/>
            <person name="Submissions S."/>
        </authorList>
    </citation>
    <scope>NUCLEOTIDE SEQUENCE [LARGE SCALE GENOMIC DNA]</scope>
    <source>
        <strain evidence="2">DSM 17957</strain>
    </source>
</reference>
<accession>A0A1M6GXV7</accession>
<name>A0A1M6GXV7_9FIRM</name>
<dbReference type="Proteomes" id="UP000184536">
    <property type="component" value="Unassembled WGS sequence"/>
</dbReference>
<gene>
    <name evidence="1" type="ORF">SAMN02745975_01397</name>
</gene>
<evidence type="ECO:0000313" key="2">
    <source>
        <dbReference type="Proteomes" id="UP000184536"/>
    </source>
</evidence>
<keyword evidence="2" id="KW-1185">Reference proteome</keyword>
<dbReference type="EMBL" id="FQZV01000015">
    <property type="protein sequence ID" value="SHJ14793.1"/>
    <property type="molecule type" value="Genomic_DNA"/>
</dbReference>
<dbReference type="STRING" id="1121919.SAMN02745975_01397"/>
<dbReference type="AlphaFoldDB" id="A0A1M6GXV7"/>
<evidence type="ECO:0000313" key="1">
    <source>
        <dbReference type="EMBL" id="SHJ14793.1"/>
    </source>
</evidence>
<proteinExistence type="predicted"/>
<dbReference type="RefSeq" id="WP_110940628.1">
    <property type="nucleotide sequence ID" value="NZ_FQZV01000015.1"/>
</dbReference>